<comment type="caution">
    <text evidence="2">The sequence shown here is derived from an EMBL/GenBank/DDBJ whole genome shotgun (WGS) entry which is preliminary data.</text>
</comment>
<dbReference type="EMBL" id="JAPVEB010000003">
    <property type="protein sequence ID" value="KAJ5269900.1"/>
    <property type="molecule type" value="Genomic_DNA"/>
</dbReference>
<accession>A0ABQ8WII6</accession>
<keyword evidence="1" id="KW-0472">Membrane</keyword>
<organism evidence="2 3">
    <name type="scientific">Penicillium chrysogenum</name>
    <name type="common">Penicillium notatum</name>
    <dbReference type="NCBI Taxonomy" id="5076"/>
    <lineage>
        <taxon>Eukaryota</taxon>
        <taxon>Fungi</taxon>
        <taxon>Dikarya</taxon>
        <taxon>Ascomycota</taxon>
        <taxon>Pezizomycotina</taxon>
        <taxon>Eurotiomycetes</taxon>
        <taxon>Eurotiomycetidae</taxon>
        <taxon>Eurotiales</taxon>
        <taxon>Aspergillaceae</taxon>
        <taxon>Penicillium</taxon>
        <taxon>Penicillium chrysogenum species complex</taxon>
    </lineage>
</organism>
<keyword evidence="1" id="KW-0812">Transmembrane</keyword>
<evidence type="ECO:0000256" key="1">
    <source>
        <dbReference type="SAM" id="Phobius"/>
    </source>
</evidence>
<reference evidence="2 3" key="1">
    <citation type="journal article" date="2023" name="IMA Fungus">
        <title>Comparative genomic study of the Penicillium genus elucidates a diverse pangenome and 15 lateral gene transfer events.</title>
        <authorList>
            <person name="Petersen C."/>
            <person name="Sorensen T."/>
            <person name="Nielsen M.R."/>
            <person name="Sondergaard T.E."/>
            <person name="Sorensen J.L."/>
            <person name="Fitzpatrick D.A."/>
            <person name="Frisvad J.C."/>
            <person name="Nielsen K.L."/>
        </authorList>
    </citation>
    <scope>NUCLEOTIDE SEQUENCE [LARGE SCALE GENOMIC DNA]</scope>
    <source>
        <strain evidence="2 3">IBT 3361</strain>
    </source>
</reference>
<evidence type="ECO:0008006" key="4">
    <source>
        <dbReference type="Google" id="ProtNLM"/>
    </source>
</evidence>
<keyword evidence="3" id="KW-1185">Reference proteome</keyword>
<keyword evidence="1" id="KW-1133">Transmembrane helix</keyword>
<dbReference type="Proteomes" id="UP001220256">
    <property type="component" value="Unassembled WGS sequence"/>
</dbReference>
<evidence type="ECO:0000313" key="2">
    <source>
        <dbReference type="EMBL" id="KAJ5269900.1"/>
    </source>
</evidence>
<gene>
    <name evidence="2" type="ORF">N7505_005658</name>
</gene>
<evidence type="ECO:0000313" key="3">
    <source>
        <dbReference type="Proteomes" id="UP001220256"/>
    </source>
</evidence>
<sequence length="89" mass="10744">MRFPLPLSLHLARFPILHFLLFPSYLPLPFLIVRRSRYREFCFSSLVADYSFFASRIFSVFPAFHARLFAWVRYDLISRRSFLNDSTKF</sequence>
<protein>
    <recommendedName>
        <fullName evidence="4">Secreted protein</fullName>
    </recommendedName>
</protein>
<feature type="transmembrane region" description="Helical" evidence="1">
    <location>
        <begin position="12"/>
        <end position="33"/>
    </location>
</feature>
<proteinExistence type="predicted"/>
<name>A0ABQ8WII6_PENCH</name>